<name>A0ABW0P9X4_9HYPH</name>
<dbReference type="RefSeq" id="WP_377818174.1">
    <property type="nucleotide sequence ID" value="NZ_JBHSLU010000164.1"/>
</dbReference>
<protein>
    <submittedName>
        <fullName evidence="1">Uncharacterized protein</fullName>
    </submittedName>
</protein>
<evidence type="ECO:0000313" key="2">
    <source>
        <dbReference type="Proteomes" id="UP001596060"/>
    </source>
</evidence>
<proteinExistence type="predicted"/>
<accession>A0ABW0P9X4</accession>
<comment type="caution">
    <text evidence="1">The sequence shown here is derived from an EMBL/GenBank/DDBJ whole genome shotgun (WGS) entry which is preliminary data.</text>
</comment>
<organism evidence="1 2">
    <name type="scientific">Bosea massiliensis</name>
    <dbReference type="NCBI Taxonomy" id="151419"/>
    <lineage>
        <taxon>Bacteria</taxon>
        <taxon>Pseudomonadati</taxon>
        <taxon>Pseudomonadota</taxon>
        <taxon>Alphaproteobacteria</taxon>
        <taxon>Hyphomicrobiales</taxon>
        <taxon>Boseaceae</taxon>
        <taxon>Bosea</taxon>
    </lineage>
</organism>
<sequence>MKTNIPTITSFEGIALEATIRPVTDDLDGIARRLPLSGDRDMVCTAVRKPSSGAPAFVPARAA</sequence>
<dbReference type="EMBL" id="JBHSLU010000164">
    <property type="protein sequence ID" value="MFC5509450.1"/>
    <property type="molecule type" value="Genomic_DNA"/>
</dbReference>
<keyword evidence="2" id="KW-1185">Reference proteome</keyword>
<dbReference type="Proteomes" id="UP001596060">
    <property type="component" value="Unassembled WGS sequence"/>
</dbReference>
<evidence type="ECO:0000313" key="1">
    <source>
        <dbReference type="EMBL" id="MFC5509450.1"/>
    </source>
</evidence>
<reference evidence="2" key="1">
    <citation type="journal article" date="2019" name="Int. J. Syst. Evol. Microbiol.">
        <title>The Global Catalogue of Microorganisms (GCM) 10K type strain sequencing project: providing services to taxonomists for standard genome sequencing and annotation.</title>
        <authorList>
            <consortium name="The Broad Institute Genomics Platform"/>
            <consortium name="The Broad Institute Genome Sequencing Center for Infectious Disease"/>
            <person name="Wu L."/>
            <person name="Ma J."/>
        </authorList>
    </citation>
    <scope>NUCLEOTIDE SEQUENCE [LARGE SCALE GENOMIC DNA]</scope>
    <source>
        <strain evidence="2">CCUG 43117</strain>
    </source>
</reference>
<gene>
    <name evidence="1" type="ORF">ACFPN9_30000</name>
</gene>